<gene>
    <name evidence="2" type="ORF">FP2_17710</name>
</gene>
<evidence type="ECO:0000259" key="1">
    <source>
        <dbReference type="Pfam" id="PF12697"/>
    </source>
</evidence>
<reference evidence="2 3" key="2">
    <citation type="submission" date="2010-03" db="EMBL/GenBank/DDBJ databases">
        <authorList>
            <person name="Pajon A."/>
        </authorList>
    </citation>
    <scope>NUCLEOTIDE SEQUENCE [LARGE SCALE GENOMIC DNA]</scope>
    <source>
        <strain evidence="3">L2-6</strain>
    </source>
</reference>
<feature type="domain" description="AB hydrolase-1" evidence="1">
    <location>
        <begin position="18"/>
        <end position="212"/>
    </location>
</feature>
<dbReference type="GO" id="GO:0016746">
    <property type="term" value="F:acyltransferase activity"/>
    <property type="evidence" value="ECO:0007669"/>
    <property type="project" value="UniProtKB-KW"/>
</dbReference>
<dbReference type="HOGENOM" id="CLU_020336_51_0_9"/>
<accession>D4JYV6</accession>
<evidence type="ECO:0000313" key="3">
    <source>
        <dbReference type="Proteomes" id="UP000008804"/>
    </source>
</evidence>
<evidence type="ECO:0000313" key="2">
    <source>
        <dbReference type="EMBL" id="CBK99205.1"/>
    </source>
</evidence>
<dbReference type="InterPro" id="IPR000073">
    <property type="entry name" value="AB_hydrolase_1"/>
</dbReference>
<sequence>MREKGKPTMVKKQMKYLYLHGLGQKPDSWDRVIKETKVSDGSVSLSLAEMLEGKAATYGELYTAFSEECDKENDEIVLCGLSLGAVLALNYAIDHPDKVKALVLIAAQYKMPKKLLKFQNMLFRFMPNATFKQFGFKKADVISLCGTMAELDFRDLLCKVSCPVLIVCGEKDNANKKVSKELAGYLSDSHFHELLKAGHEANTEAPEELAAVLQEFYDNVE</sequence>
<dbReference type="Gene3D" id="3.40.50.1820">
    <property type="entry name" value="alpha/beta hydrolase"/>
    <property type="match status" value="1"/>
</dbReference>
<dbReference type="BioCyc" id="FPRA718252:G1375-1496-MONOMER"/>
<dbReference type="PATRIC" id="fig|718252.3.peg.3145"/>
<dbReference type="AlphaFoldDB" id="D4JYV6"/>
<dbReference type="InterPro" id="IPR029058">
    <property type="entry name" value="AB_hydrolase_fold"/>
</dbReference>
<reference evidence="2 3" key="1">
    <citation type="submission" date="2010-03" db="EMBL/GenBank/DDBJ databases">
        <title>The genome sequence of Faecalibacterium prausnitzii L2/6.</title>
        <authorList>
            <consortium name="metaHIT consortium -- http://www.metahit.eu/"/>
            <person name="Pajon A."/>
            <person name="Turner K."/>
            <person name="Parkhill J."/>
            <person name="Duncan S."/>
            <person name="Flint H."/>
        </authorList>
    </citation>
    <scope>NUCLEOTIDE SEQUENCE [LARGE SCALE GENOMIC DNA]</scope>
    <source>
        <strain evidence="3">L2-6</strain>
    </source>
</reference>
<keyword evidence="3" id="KW-1185">Reference proteome</keyword>
<keyword evidence="2" id="KW-0012">Acyltransferase</keyword>
<dbReference type="SUPFAM" id="SSF53474">
    <property type="entry name" value="alpha/beta-Hydrolases"/>
    <property type="match status" value="1"/>
</dbReference>
<dbReference type="Proteomes" id="UP000008804">
    <property type="component" value="Chromosome"/>
</dbReference>
<organism evidence="2 3">
    <name type="scientific">Faecalibacterium prausnitzii L2-6</name>
    <dbReference type="NCBI Taxonomy" id="718252"/>
    <lineage>
        <taxon>Bacteria</taxon>
        <taxon>Bacillati</taxon>
        <taxon>Bacillota</taxon>
        <taxon>Clostridia</taxon>
        <taxon>Eubacteriales</taxon>
        <taxon>Oscillospiraceae</taxon>
        <taxon>Faecalibacterium</taxon>
    </lineage>
</organism>
<dbReference type="Pfam" id="PF12697">
    <property type="entry name" value="Abhydrolase_6"/>
    <property type="match status" value="1"/>
</dbReference>
<dbReference type="GO" id="GO:0016787">
    <property type="term" value="F:hydrolase activity"/>
    <property type="evidence" value="ECO:0007669"/>
    <property type="project" value="UniProtKB-KW"/>
</dbReference>
<dbReference type="InterPro" id="IPR050266">
    <property type="entry name" value="AB_hydrolase_sf"/>
</dbReference>
<dbReference type="EMBL" id="FP929045">
    <property type="protein sequence ID" value="CBK99205.1"/>
    <property type="molecule type" value="Genomic_DNA"/>
</dbReference>
<keyword evidence="2" id="KW-0378">Hydrolase</keyword>
<protein>
    <submittedName>
        <fullName evidence="2">Predicted hydrolases or acyltransferases (Alpha/beta hydrolase superfamily)</fullName>
    </submittedName>
</protein>
<name>D4JYV6_9FIRM</name>
<dbReference type="KEGG" id="fpr:FP2_17710"/>
<dbReference type="eggNOG" id="COG1073">
    <property type="taxonomic scope" value="Bacteria"/>
</dbReference>
<dbReference type="RefSeq" id="WP_015564849.1">
    <property type="nucleotide sequence ID" value="NC_021042.1"/>
</dbReference>
<proteinExistence type="predicted"/>
<dbReference type="PANTHER" id="PTHR43798">
    <property type="entry name" value="MONOACYLGLYCEROL LIPASE"/>
    <property type="match status" value="1"/>
</dbReference>
<dbReference type="STRING" id="718252.FP2_17710"/>
<keyword evidence="2" id="KW-0808">Transferase</keyword>